<evidence type="ECO:0000313" key="1">
    <source>
        <dbReference type="EMBL" id="TDR34688.1"/>
    </source>
</evidence>
<dbReference type="RefSeq" id="WP_133675376.1">
    <property type="nucleotide sequence ID" value="NZ_SNZF01000013.1"/>
</dbReference>
<protein>
    <submittedName>
        <fullName evidence="1">Uncharacterized protein</fullName>
    </submittedName>
</protein>
<evidence type="ECO:0000313" key="2">
    <source>
        <dbReference type="Proteomes" id="UP000294958"/>
    </source>
</evidence>
<keyword evidence="2" id="KW-1185">Reference proteome</keyword>
<reference evidence="1 2" key="1">
    <citation type="submission" date="2019-03" db="EMBL/GenBank/DDBJ databases">
        <title>Genomic Encyclopedia of Type Strains, Phase IV (KMG-IV): sequencing the most valuable type-strain genomes for metagenomic binning, comparative biology and taxonomic classification.</title>
        <authorList>
            <person name="Goeker M."/>
        </authorList>
    </citation>
    <scope>NUCLEOTIDE SEQUENCE [LARGE SCALE GENOMIC DNA]</scope>
    <source>
        <strain evidence="1 2">DSM 11603</strain>
    </source>
</reference>
<dbReference type="EMBL" id="SNZF01000013">
    <property type="protein sequence ID" value="TDR34688.1"/>
    <property type="molecule type" value="Genomic_DNA"/>
</dbReference>
<gene>
    <name evidence="1" type="ORF">DES43_113119</name>
</gene>
<sequence length="163" mass="18354">MSTERPIRDILAEMMRRERLGLIRPLWQDWSRFAPDECEHVRRRADHLIRLLEGEGVRLVRAGDPDHEPAPTSPIIYQYGMVGRPVTRVVRKGREDLWDVVAVDDAGGKETVEQSFTVEQALLNGGLVLTGHPEARAIPGLGTQLAALNEIYRLDAVAMEPVR</sequence>
<dbReference type="OrthoDB" id="9981058at2"/>
<organism evidence="1 2">
    <name type="scientific">Aquamicrobium defluvii</name>
    <dbReference type="NCBI Taxonomy" id="69279"/>
    <lineage>
        <taxon>Bacteria</taxon>
        <taxon>Pseudomonadati</taxon>
        <taxon>Pseudomonadota</taxon>
        <taxon>Alphaproteobacteria</taxon>
        <taxon>Hyphomicrobiales</taxon>
        <taxon>Phyllobacteriaceae</taxon>
        <taxon>Aquamicrobium</taxon>
    </lineage>
</organism>
<accession>A0A4R6YER8</accession>
<dbReference type="AlphaFoldDB" id="A0A4R6YER8"/>
<comment type="caution">
    <text evidence="1">The sequence shown here is derived from an EMBL/GenBank/DDBJ whole genome shotgun (WGS) entry which is preliminary data.</text>
</comment>
<proteinExistence type="predicted"/>
<dbReference type="Proteomes" id="UP000294958">
    <property type="component" value="Unassembled WGS sequence"/>
</dbReference>
<name>A0A4R6YER8_9HYPH</name>